<dbReference type="Gene3D" id="2.60.200.20">
    <property type="match status" value="1"/>
</dbReference>
<sequence>MAKKMYYLTIQRPNGEAYISSALEHQEDKHKLVLTKPIIMGRDNPDPDLQPDIKLPADDTLISRQHFCIERRSGKFWVKKMPHSIHPTQVRTLNPESSDEVYLVENTTEGYPLYDKDQILIRSKFPASHNPYWIFTFYDEHQTPFAAMISSSIIYRYNLTHKTLWVNTKGSLREISLTPQRKELIDCIARQNQESYLVQKEQQNTDDFIDIVKHQDLIRCLWGEKADDAQKLLLNNVIYQIHEHIKKQDKQLPKLIESVKRRGYRLVNCEIIAN</sequence>
<dbReference type="InterPro" id="IPR008984">
    <property type="entry name" value="SMAD_FHA_dom_sf"/>
</dbReference>
<dbReference type="Pfam" id="PF00498">
    <property type="entry name" value="FHA"/>
    <property type="match status" value="1"/>
</dbReference>
<feature type="domain" description="FHA" evidence="1">
    <location>
        <begin position="38"/>
        <end position="90"/>
    </location>
</feature>
<protein>
    <submittedName>
        <fullName evidence="2">FHA domain-containing protein</fullName>
    </submittedName>
</protein>
<dbReference type="Gene3D" id="1.10.10.10">
    <property type="entry name" value="Winged helix-like DNA-binding domain superfamily/Winged helix DNA-binding domain"/>
    <property type="match status" value="1"/>
</dbReference>
<comment type="caution">
    <text evidence="2">The sequence shown here is derived from an EMBL/GenBank/DDBJ whole genome shotgun (WGS) entry which is preliminary data.</text>
</comment>
<dbReference type="SUPFAM" id="SSF49879">
    <property type="entry name" value="SMAD/FHA domain"/>
    <property type="match status" value="1"/>
</dbReference>
<dbReference type="EMBL" id="SFAT01000071">
    <property type="protein sequence ID" value="TRU98527.1"/>
    <property type="molecule type" value="Genomic_DNA"/>
</dbReference>
<dbReference type="PROSITE" id="PS50006">
    <property type="entry name" value="FHA_DOMAIN"/>
    <property type="match status" value="1"/>
</dbReference>
<dbReference type="AlphaFoldDB" id="A0A552JS12"/>
<name>A0A552JS12_9CHRO</name>
<dbReference type="InterPro" id="IPR000253">
    <property type="entry name" value="FHA_dom"/>
</dbReference>
<evidence type="ECO:0000259" key="1">
    <source>
        <dbReference type="PROSITE" id="PS50006"/>
    </source>
</evidence>
<reference evidence="2 3" key="1">
    <citation type="submission" date="2019-01" db="EMBL/GenBank/DDBJ databases">
        <title>Coherence of Microcystis species and biogeography revealed through population genomics.</title>
        <authorList>
            <person name="Perez-Carrascal O.M."/>
            <person name="Terrat Y."/>
            <person name="Giani A."/>
            <person name="Fortin N."/>
            <person name="Tromas N."/>
            <person name="Shapiro B.J."/>
        </authorList>
    </citation>
    <scope>NUCLEOTIDE SEQUENCE [LARGE SCALE GENOMIC DNA]</scope>
    <source>
        <strain evidence="2">Mw_QC_S_20081001_S30D</strain>
    </source>
</reference>
<organism evidence="2 3">
    <name type="scientific">Microcystis wesenbergii Mw_QC_S_20081001_S30D</name>
    <dbReference type="NCBI Taxonomy" id="2486245"/>
    <lineage>
        <taxon>Bacteria</taxon>
        <taxon>Bacillati</taxon>
        <taxon>Cyanobacteriota</taxon>
        <taxon>Cyanophyceae</taxon>
        <taxon>Oscillatoriophycideae</taxon>
        <taxon>Chroococcales</taxon>
        <taxon>Microcystaceae</taxon>
        <taxon>Microcystis</taxon>
    </lineage>
</organism>
<accession>A0A552JS12</accession>
<evidence type="ECO:0000313" key="2">
    <source>
        <dbReference type="EMBL" id="TRU98527.1"/>
    </source>
</evidence>
<evidence type="ECO:0000313" key="3">
    <source>
        <dbReference type="Proteomes" id="UP000320523"/>
    </source>
</evidence>
<dbReference type="Proteomes" id="UP000320523">
    <property type="component" value="Unassembled WGS sequence"/>
</dbReference>
<gene>
    <name evidence="2" type="ORF">EWV75_06445</name>
</gene>
<proteinExistence type="predicted"/>
<dbReference type="InterPro" id="IPR036388">
    <property type="entry name" value="WH-like_DNA-bd_sf"/>
</dbReference>